<feature type="transmembrane region" description="Helical" evidence="1">
    <location>
        <begin position="197"/>
        <end position="215"/>
    </location>
</feature>
<feature type="transmembrane region" description="Helical" evidence="1">
    <location>
        <begin position="147"/>
        <end position="167"/>
    </location>
</feature>
<keyword evidence="1" id="KW-0472">Membrane</keyword>
<feature type="transmembrane region" description="Helical" evidence="1">
    <location>
        <begin position="20"/>
        <end position="37"/>
    </location>
</feature>
<name>A0ABM6U0K7_FUSVA</name>
<evidence type="ECO:0000313" key="2">
    <source>
        <dbReference type="EMBL" id="AVQ29700.1"/>
    </source>
</evidence>
<proteinExistence type="predicted"/>
<accession>A0ABM6U0K7</accession>
<feature type="transmembrane region" description="Helical" evidence="1">
    <location>
        <begin position="43"/>
        <end position="62"/>
    </location>
</feature>
<dbReference type="RefSeq" id="WP_005951224.1">
    <property type="nucleotide sequence ID" value="NZ_CP028103.1"/>
</dbReference>
<reference evidence="3" key="1">
    <citation type="journal article" date="2018" name="MSphere">
        <title>Fusobacterium Genomics Using MinION and Illumina Sequencing Enables Genome Completion and Correction.</title>
        <authorList>
            <person name="Todd S.M."/>
            <person name="Settlage R.E."/>
            <person name="Lahmers K.K."/>
            <person name="Slade D.J."/>
        </authorList>
    </citation>
    <scope>NUCLEOTIDE SEQUENCE [LARGE SCALE GENOMIC DNA]</scope>
    <source>
        <strain evidence="3">ATCC 27725</strain>
    </source>
</reference>
<sequence length="225" mass="24056">MSIYDNYIESITKIGRSTMILGLVATLLPPLVMTFYFGFNPGITAIMAGAISQMSVSGAFYFSEPISYYPIVGRAGLYMGFLSGNLVNMRIPAAIASQEAAEYESGTEEGAIMGTIGIGVSIWIGIVFLLLSVFAGQTLLSKLPVSFMTMLSLIIPALFGGVFAQFAVKSPKTAIFALVISLIMTKLVALIPGNPSFIVTLVSVFSTITFAKKLMDKELSKKSVK</sequence>
<evidence type="ECO:0008006" key="4">
    <source>
        <dbReference type="Google" id="ProtNLM"/>
    </source>
</evidence>
<protein>
    <recommendedName>
        <fullName evidence="4">AzlC protein</fullName>
    </recommendedName>
</protein>
<keyword evidence="1" id="KW-0812">Transmembrane</keyword>
<feature type="transmembrane region" description="Helical" evidence="1">
    <location>
        <begin position="111"/>
        <end position="135"/>
    </location>
</feature>
<dbReference type="EMBL" id="CP028103">
    <property type="protein sequence ID" value="AVQ29700.1"/>
    <property type="molecule type" value="Genomic_DNA"/>
</dbReference>
<gene>
    <name evidence="2" type="ORF">C4N18_00110</name>
</gene>
<keyword evidence="1" id="KW-1133">Transmembrane helix</keyword>
<evidence type="ECO:0000256" key="1">
    <source>
        <dbReference type="SAM" id="Phobius"/>
    </source>
</evidence>
<keyword evidence="3" id="KW-1185">Reference proteome</keyword>
<dbReference type="Proteomes" id="UP000241238">
    <property type="component" value="Chromosome"/>
</dbReference>
<organism evidence="2 3">
    <name type="scientific">Fusobacterium varium ATCC 27725</name>
    <dbReference type="NCBI Taxonomy" id="469618"/>
    <lineage>
        <taxon>Bacteria</taxon>
        <taxon>Fusobacteriati</taxon>
        <taxon>Fusobacteriota</taxon>
        <taxon>Fusobacteriia</taxon>
        <taxon>Fusobacteriales</taxon>
        <taxon>Fusobacteriaceae</taxon>
        <taxon>Fusobacterium</taxon>
    </lineage>
</organism>
<evidence type="ECO:0000313" key="3">
    <source>
        <dbReference type="Proteomes" id="UP000241238"/>
    </source>
</evidence>
<dbReference type="GeneID" id="77466379"/>